<feature type="compositionally biased region" description="Low complexity" evidence="1">
    <location>
        <begin position="127"/>
        <end position="136"/>
    </location>
</feature>
<dbReference type="EMBL" id="JASSZA010000006">
    <property type="protein sequence ID" value="KAK2108270.1"/>
    <property type="molecule type" value="Genomic_DNA"/>
</dbReference>
<reference evidence="2 3" key="1">
    <citation type="submission" date="2023-05" db="EMBL/GenBank/DDBJ databases">
        <title>B98-5 Cell Line De Novo Hybrid Assembly: An Optical Mapping Approach.</title>
        <authorList>
            <person name="Kananen K."/>
            <person name="Auerbach J.A."/>
            <person name="Kautto E."/>
            <person name="Blachly J.S."/>
        </authorList>
    </citation>
    <scope>NUCLEOTIDE SEQUENCE [LARGE SCALE GENOMIC DNA]</scope>
    <source>
        <strain evidence="2">B95-8</strain>
        <tissue evidence="2">Cell line</tissue>
    </source>
</reference>
<evidence type="ECO:0000256" key="1">
    <source>
        <dbReference type="SAM" id="MobiDB-lite"/>
    </source>
</evidence>
<evidence type="ECO:0000313" key="3">
    <source>
        <dbReference type="Proteomes" id="UP001266305"/>
    </source>
</evidence>
<gene>
    <name evidence="2" type="ORF">P7K49_013435</name>
</gene>
<protein>
    <submittedName>
        <fullName evidence="2">Uncharacterized protein</fullName>
    </submittedName>
</protein>
<sequence>METNIWPTLPRSQKARESTRATQSGQPPRVDLEDPHLFFLQVTIYLGKRDYIDHISKVQPVGKLIGESCNAVFPLSHQITAHFVFLKIGRGGGGNPDVPLEYVSCGAVSIEGAWLKWGPKQPPLSSPPSSWVPCSSLDQEASGLSPKSSCP</sequence>
<feature type="region of interest" description="Disordered" evidence="1">
    <location>
        <begin position="120"/>
        <end position="151"/>
    </location>
</feature>
<keyword evidence="3" id="KW-1185">Reference proteome</keyword>
<organism evidence="2 3">
    <name type="scientific">Saguinus oedipus</name>
    <name type="common">Cotton-top tamarin</name>
    <name type="synonym">Oedipomidas oedipus</name>
    <dbReference type="NCBI Taxonomy" id="9490"/>
    <lineage>
        <taxon>Eukaryota</taxon>
        <taxon>Metazoa</taxon>
        <taxon>Chordata</taxon>
        <taxon>Craniata</taxon>
        <taxon>Vertebrata</taxon>
        <taxon>Euteleostomi</taxon>
        <taxon>Mammalia</taxon>
        <taxon>Eutheria</taxon>
        <taxon>Euarchontoglires</taxon>
        <taxon>Primates</taxon>
        <taxon>Haplorrhini</taxon>
        <taxon>Platyrrhini</taxon>
        <taxon>Cebidae</taxon>
        <taxon>Callitrichinae</taxon>
        <taxon>Saguinus</taxon>
    </lineage>
</organism>
<evidence type="ECO:0000313" key="2">
    <source>
        <dbReference type="EMBL" id="KAK2108270.1"/>
    </source>
</evidence>
<comment type="caution">
    <text evidence="2">The sequence shown here is derived from an EMBL/GenBank/DDBJ whole genome shotgun (WGS) entry which is preliminary data.</text>
</comment>
<feature type="region of interest" description="Disordered" evidence="1">
    <location>
        <begin position="1"/>
        <end position="29"/>
    </location>
</feature>
<name>A0ABQ9VGQ5_SAGOE</name>
<proteinExistence type="predicted"/>
<dbReference type="Proteomes" id="UP001266305">
    <property type="component" value="Unassembled WGS sequence"/>
</dbReference>
<accession>A0ABQ9VGQ5</accession>